<sequence length="98" mass="11219">MTTNSFGSALPRFDFPRQPAAPKLTARAARAFPTVAIVATAAAYYYTYYYSPSREYHMYTHSSIQKSQMFQSTKSTKPKAEITPSERMEEIGLWWTAY</sequence>
<proteinExistence type="predicted"/>
<evidence type="ECO:0000313" key="3">
    <source>
        <dbReference type="Proteomes" id="UP000009097"/>
    </source>
</evidence>
<dbReference type="Proteomes" id="UP000009097">
    <property type="component" value="Unassembled WGS sequence"/>
</dbReference>
<dbReference type="EMBL" id="DS231699">
    <property type="protein sequence ID" value="KNB01173.1"/>
    <property type="molecule type" value="Genomic_DNA"/>
</dbReference>
<dbReference type="VEuPathDB" id="FungiDB:FOXG_18840"/>
<dbReference type="RefSeq" id="XP_018239218.1">
    <property type="nucleotide sequence ID" value="XM_018398976.1"/>
</dbReference>
<organism evidence="2 3">
    <name type="scientific">Fusarium oxysporum f. sp. lycopersici (strain 4287 / CBS 123668 / FGSC 9935 / NRRL 34936)</name>
    <name type="common">Fusarium vascular wilt of tomato</name>
    <dbReference type="NCBI Taxonomy" id="426428"/>
    <lineage>
        <taxon>Eukaryota</taxon>
        <taxon>Fungi</taxon>
        <taxon>Dikarya</taxon>
        <taxon>Ascomycota</taxon>
        <taxon>Pezizomycotina</taxon>
        <taxon>Sordariomycetes</taxon>
        <taxon>Hypocreomycetidae</taxon>
        <taxon>Hypocreales</taxon>
        <taxon>Nectriaceae</taxon>
        <taxon>Fusarium</taxon>
        <taxon>Fusarium oxysporum species complex</taxon>
    </lineage>
</organism>
<dbReference type="OrthoDB" id="5089217at2759"/>
<evidence type="ECO:0000313" key="2">
    <source>
        <dbReference type="EMBL" id="KNB01173.1"/>
    </source>
</evidence>
<dbReference type="GeneID" id="28959546"/>
<keyword evidence="1" id="KW-0812">Transmembrane</keyword>
<reference evidence="2" key="2">
    <citation type="journal article" date="2010" name="Nature">
        <title>Comparative genomics reveals mobile pathogenicity chromosomes in Fusarium.</title>
        <authorList>
            <person name="Ma L.J."/>
            <person name="van der Does H.C."/>
            <person name="Borkovich K.A."/>
            <person name="Coleman J.J."/>
            <person name="Daboussi M.J."/>
            <person name="Di Pietro A."/>
            <person name="Dufresne M."/>
            <person name="Freitag M."/>
            <person name="Grabherr M."/>
            <person name="Henrissat B."/>
            <person name="Houterman P.M."/>
            <person name="Kang S."/>
            <person name="Shim W.B."/>
            <person name="Woloshuk C."/>
            <person name="Xie X."/>
            <person name="Xu J.R."/>
            <person name="Antoniw J."/>
            <person name="Baker S.E."/>
            <person name="Bluhm B.H."/>
            <person name="Breakspear A."/>
            <person name="Brown D.W."/>
            <person name="Butchko R.A."/>
            <person name="Chapman S."/>
            <person name="Coulson R."/>
            <person name="Coutinho P.M."/>
            <person name="Danchin E.G."/>
            <person name="Diener A."/>
            <person name="Gale L.R."/>
            <person name="Gardiner D.M."/>
            <person name="Goff S."/>
            <person name="Hammond-Kosack K.E."/>
            <person name="Hilburn K."/>
            <person name="Hua-Van A."/>
            <person name="Jonkers W."/>
            <person name="Kazan K."/>
            <person name="Kodira C.D."/>
            <person name="Koehrsen M."/>
            <person name="Kumar L."/>
            <person name="Lee Y.H."/>
            <person name="Li L."/>
            <person name="Manners J.M."/>
            <person name="Miranda-Saavedra D."/>
            <person name="Mukherjee M."/>
            <person name="Park G."/>
            <person name="Park J."/>
            <person name="Park S.Y."/>
            <person name="Proctor R.H."/>
            <person name="Regev A."/>
            <person name="Ruiz-Roldan M.C."/>
            <person name="Sain D."/>
            <person name="Sakthikumar S."/>
            <person name="Sykes S."/>
            <person name="Schwartz D.C."/>
            <person name="Turgeon B.G."/>
            <person name="Wapinski I."/>
            <person name="Yoder O."/>
            <person name="Young S."/>
            <person name="Zeng Q."/>
            <person name="Zhou S."/>
            <person name="Galagan J."/>
            <person name="Cuomo C.A."/>
            <person name="Kistler H.C."/>
            <person name="Rep M."/>
        </authorList>
    </citation>
    <scope>NUCLEOTIDE SEQUENCE [LARGE SCALE GENOMIC DNA]</scope>
    <source>
        <strain evidence="2">4287</strain>
    </source>
</reference>
<protein>
    <submittedName>
        <fullName evidence="2">Uncharacterized protein</fullName>
    </submittedName>
</protein>
<dbReference type="AlphaFoldDB" id="A0A0J9UQB6"/>
<keyword evidence="1" id="KW-1133">Transmembrane helix</keyword>
<gene>
    <name evidence="2" type="ORF">FOXG_18840</name>
</gene>
<reference evidence="2" key="1">
    <citation type="submission" date="2007-04" db="EMBL/GenBank/DDBJ databases">
        <authorList>
            <consortium name="The Broad Institute Genome Sequencing Platform"/>
            <person name="Birren B."/>
            <person name="Lander E."/>
            <person name="Galagan J."/>
            <person name="Nusbaum C."/>
            <person name="Devon K."/>
            <person name="Ma L.-J."/>
            <person name="Jaffe D."/>
            <person name="Butler J."/>
            <person name="Alvarez P."/>
            <person name="Gnerre S."/>
            <person name="Grabherr M."/>
            <person name="Kleber M."/>
            <person name="Mauceli E."/>
            <person name="Brockman W."/>
            <person name="MacCallum I.A."/>
            <person name="Young S."/>
            <person name="LaButti K."/>
            <person name="DeCaprio D."/>
            <person name="Crawford M."/>
            <person name="Koehrsen M."/>
            <person name="Engels R."/>
            <person name="Montgomery P."/>
            <person name="Pearson M."/>
            <person name="Howarth C."/>
            <person name="Larson L."/>
            <person name="White J."/>
            <person name="O'Leary S."/>
            <person name="Kodira C."/>
            <person name="Zeng Q."/>
            <person name="Yandava C."/>
            <person name="Alvarado L."/>
            <person name="Kistler C."/>
            <person name="Shim W.-B."/>
            <person name="Kang S."/>
            <person name="Woloshuk C."/>
        </authorList>
    </citation>
    <scope>NUCLEOTIDE SEQUENCE</scope>
    <source>
        <strain evidence="2">4287</strain>
    </source>
</reference>
<evidence type="ECO:0000256" key="1">
    <source>
        <dbReference type="SAM" id="Phobius"/>
    </source>
</evidence>
<keyword evidence="1" id="KW-0472">Membrane</keyword>
<dbReference type="KEGG" id="fox:FOXG_18840"/>
<feature type="transmembrane region" description="Helical" evidence="1">
    <location>
        <begin position="31"/>
        <end position="49"/>
    </location>
</feature>
<name>A0A0J9UQB6_FUSO4</name>
<accession>A0A0J9UQB6</accession>